<comment type="subcellular location">
    <subcellularLocation>
        <location evidence="2">Bacterial flagellum basal body</location>
    </subcellularLocation>
</comment>
<protein>
    <submittedName>
        <fullName evidence="5">Flagellar hook protein FlgE</fullName>
    </submittedName>
</protein>
<keyword evidence="5" id="KW-0969">Cilium</keyword>
<dbReference type="Pfam" id="PF06429">
    <property type="entry name" value="Flg_bbr_C"/>
    <property type="match status" value="1"/>
</dbReference>
<keyword evidence="5" id="KW-0966">Cell projection</keyword>
<dbReference type="InterPro" id="IPR020013">
    <property type="entry name" value="Flagellar_FlgE/F/G"/>
</dbReference>
<feature type="domain" description="Flagellar basal body rod protein N-terminal" evidence="3">
    <location>
        <begin position="5"/>
        <end position="35"/>
    </location>
</feature>
<keyword evidence="2" id="KW-0975">Bacterial flagellum</keyword>
<dbReference type="InterPro" id="IPR001444">
    <property type="entry name" value="Flag_bb_rod_N"/>
</dbReference>
<feature type="domain" description="Flagellar basal-body/hook protein C-terminal" evidence="4">
    <location>
        <begin position="253"/>
        <end position="296"/>
    </location>
</feature>
<evidence type="ECO:0000259" key="3">
    <source>
        <dbReference type="Pfam" id="PF00460"/>
    </source>
</evidence>
<dbReference type="InterPro" id="IPR037925">
    <property type="entry name" value="FlgE/F/G-like"/>
</dbReference>
<dbReference type="AlphaFoldDB" id="A0A316A473"/>
<evidence type="ECO:0000259" key="4">
    <source>
        <dbReference type="Pfam" id="PF06429"/>
    </source>
</evidence>
<evidence type="ECO:0000256" key="1">
    <source>
        <dbReference type="ARBA" id="ARBA00009677"/>
    </source>
</evidence>
<accession>A0A316A473</accession>
<proteinExistence type="inferred from homology"/>
<keyword evidence="6" id="KW-1185">Reference proteome</keyword>
<dbReference type="Proteomes" id="UP000254051">
    <property type="component" value="Unassembled WGS sequence"/>
</dbReference>
<dbReference type="GO" id="GO:0071978">
    <property type="term" value="P:bacterial-type flagellum-dependent swarming motility"/>
    <property type="evidence" value="ECO:0007669"/>
    <property type="project" value="TreeGrafter"/>
</dbReference>
<dbReference type="GO" id="GO:0009425">
    <property type="term" value="C:bacterial-type flagellum basal body"/>
    <property type="evidence" value="ECO:0007669"/>
    <property type="project" value="UniProtKB-SubCell"/>
</dbReference>
<comment type="similarity">
    <text evidence="1 2">Belongs to the flagella basal body rod proteins family.</text>
</comment>
<dbReference type="InterPro" id="IPR010930">
    <property type="entry name" value="Flg_bb/hook_C_dom"/>
</dbReference>
<reference evidence="6" key="1">
    <citation type="submission" date="2017-07" db="EMBL/GenBank/DDBJ databases">
        <authorList>
            <person name="Varghese N."/>
            <person name="Submissions S."/>
        </authorList>
    </citation>
    <scope>NUCLEOTIDE SEQUENCE [LARGE SCALE GENOMIC DNA]</scope>
    <source>
        <strain evidence="6">NLAE-zl-C134</strain>
    </source>
</reference>
<dbReference type="RefSeq" id="WP_109708749.1">
    <property type="nucleotide sequence ID" value="NZ_QGDS01000001.1"/>
</dbReference>
<dbReference type="PANTHER" id="PTHR30435">
    <property type="entry name" value="FLAGELLAR PROTEIN"/>
    <property type="match status" value="1"/>
</dbReference>
<organism evidence="5 6">
    <name type="scientific">Faecalicatena contorta</name>
    <dbReference type="NCBI Taxonomy" id="39482"/>
    <lineage>
        <taxon>Bacteria</taxon>
        <taxon>Bacillati</taxon>
        <taxon>Bacillota</taxon>
        <taxon>Clostridia</taxon>
        <taxon>Lachnospirales</taxon>
        <taxon>Lachnospiraceae</taxon>
        <taxon>Faecalicatena</taxon>
    </lineage>
</organism>
<dbReference type="PANTHER" id="PTHR30435:SF19">
    <property type="entry name" value="FLAGELLAR BASAL-BODY ROD PROTEIN FLGG"/>
    <property type="match status" value="1"/>
</dbReference>
<evidence type="ECO:0000256" key="2">
    <source>
        <dbReference type="RuleBase" id="RU362116"/>
    </source>
</evidence>
<gene>
    <name evidence="5" type="ORF">SAMN05216529_101650</name>
</gene>
<sequence length="299" mass="31604">MVKSMYAAISGLRSHQSKMDVISNNIANVNTWGYKGRSANFQDAMYQNLTNSTGGNTNAGGTGGTNSSQLGYGVNMGSISTNFTSGSWGFTGDPLNCMIDGTGFFIVGGMIGGPGIPADEIAENNMSLSRVGIFKVDNNGYLVDNSGNYIYGFTPDATTGVMDTTTLRPIQVPVDLGTGERYNVATYKIGMDGIVKGVTTGNEEITIGQIAVASVENPNGLEQTAGYLYNIGDNAGRVVGIQTVGTTTGAILSNYLEMSNVDMATEMANMITTQRGYQANTKIITVTDEMLEQLIAMKR</sequence>
<dbReference type="EMBL" id="UHJJ01000001">
    <property type="protein sequence ID" value="SUQ12753.1"/>
    <property type="molecule type" value="Genomic_DNA"/>
</dbReference>
<dbReference type="OrthoDB" id="9804559at2"/>
<evidence type="ECO:0000313" key="6">
    <source>
        <dbReference type="Proteomes" id="UP000254051"/>
    </source>
</evidence>
<name>A0A316A473_9FIRM</name>
<dbReference type="SUPFAM" id="SSF117143">
    <property type="entry name" value="Flagellar hook protein flgE"/>
    <property type="match status" value="1"/>
</dbReference>
<keyword evidence="5" id="KW-0282">Flagellum</keyword>
<dbReference type="NCBIfam" id="TIGR03506">
    <property type="entry name" value="FlgEFG_subfam"/>
    <property type="match status" value="2"/>
</dbReference>
<evidence type="ECO:0000313" key="5">
    <source>
        <dbReference type="EMBL" id="SUQ12753.1"/>
    </source>
</evidence>
<dbReference type="Pfam" id="PF00460">
    <property type="entry name" value="Flg_bb_rod"/>
    <property type="match status" value="1"/>
</dbReference>